<keyword evidence="1" id="KW-0732">Signal</keyword>
<proteinExistence type="predicted"/>
<dbReference type="EMBL" id="GGFL01009670">
    <property type="protein sequence ID" value="MBW73848.1"/>
    <property type="molecule type" value="Transcribed_RNA"/>
</dbReference>
<feature type="chain" id="PRO_5014850406" evidence="1">
    <location>
        <begin position="23"/>
        <end position="78"/>
    </location>
</feature>
<feature type="signal peptide" evidence="1">
    <location>
        <begin position="1"/>
        <end position="22"/>
    </location>
</feature>
<accession>A0A2M4D9X4</accession>
<protein>
    <submittedName>
        <fullName evidence="2">Putative secreted protein</fullName>
    </submittedName>
</protein>
<sequence length="78" mass="9093">MLIHWCVALYVIIDCYVRSSSSTTGRLRFPLPRSLRSSARRLSCRWLVCRRAHLVQAIVEAQHRRGRAVTTNQNNQKK</sequence>
<reference evidence="2" key="1">
    <citation type="submission" date="2018-01" db="EMBL/GenBank/DDBJ databases">
        <title>An insight into the sialome of Amazonian anophelines.</title>
        <authorList>
            <person name="Ribeiro J.M."/>
            <person name="Scarpassa V."/>
            <person name="Calvo E."/>
        </authorList>
    </citation>
    <scope>NUCLEOTIDE SEQUENCE</scope>
</reference>
<evidence type="ECO:0000256" key="1">
    <source>
        <dbReference type="SAM" id="SignalP"/>
    </source>
</evidence>
<evidence type="ECO:0000313" key="2">
    <source>
        <dbReference type="EMBL" id="MBW73848.1"/>
    </source>
</evidence>
<dbReference type="AlphaFoldDB" id="A0A2M4D9X4"/>
<organism evidence="2">
    <name type="scientific">Anopheles darlingi</name>
    <name type="common">Mosquito</name>
    <dbReference type="NCBI Taxonomy" id="43151"/>
    <lineage>
        <taxon>Eukaryota</taxon>
        <taxon>Metazoa</taxon>
        <taxon>Ecdysozoa</taxon>
        <taxon>Arthropoda</taxon>
        <taxon>Hexapoda</taxon>
        <taxon>Insecta</taxon>
        <taxon>Pterygota</taxon>
        <taxon>Neoptera</taxon>
        <taxon>Endopterygota</taxon>
        <taxon>Diptera</taxon>
        <taxon>Nematocera</taxon>
        <taxon>Culicoidea</taxon>
        <taxon>Culicidae</taxon>
        <taxon>Anophelinae</taxon>
        <taxon>Anopheles</taxon>
    </lineage>
</organism>
<name>A0A2M4D9X4_ANODA</name>